<evidence type="ECO:0000313" key="1">
    <source>
        <dbReference type="EMBL" id="KAJ7994257.1"/>
    </source>
</evidence>
<keyword evidence="2" id="KW-1185">Reference proteome</keyword>
<reference evidence="1" key="1">
    <citation type="submission" date="2021-05" db="EMBL/GenBank/DDBJ databases">
        <authorList>
            <person name="Pan Q."/>
            <person name="Jouanno E."/>
            <person name="Zahm M."/>
            <person name="Klopp C."/>
            <person name="Cabau C."/>
            <person name="Louis A."/>
            <person name="Berthelot C."/>
            <person name="Parey E."/>
            <person name="Roest Crollius H."/>
            <person name="Montfort J."/>
            <person name="Robinson-Rechavi M."/>
            <person name="Bouchez O."/>
            <person name="Lampietro C."/>
            <person name="Lopez Roques C."/>
            <person name="Donnadieu C."/>
            <person name="Postlethwait J."/>
            <person name="Bobe J."/>
            <person name="Dillon D."/>
            <person name="Chandos A."/>
            <person name="von Hippel F."/>
            <person name="Guiguen Y."/>
        </authorList>
    </citation>
    <scope>NUCLEOTIDE SEQUENCE</scope>
    <source>
        <strain evidence="1">YG-Jan2019</strain>
    </source>
</reference>
<comment type="caution">
    <text evidence="1">The sequence shown here is derived from an EMBL/GenBank/DDBJ whole genome shotgun (WGS) entry which is preliminary data.</text>
</comment>
<dbReference type="Proteomes" id="UP001157502">
    <property type="component" value="Chromosome 23"/>
</dbReference>
<organism evidence="1 2">
    <name type="scientific">Dallia pectoralis</name>
    <name type="common">Alaska blackfish</name>
    <dbReference type="NCBI Taxonomy" id="75939"/>
    <lineage>
        <taxon>Eukaryota</taxon>
        <taxon>Metazoa</taxon>
        <taxon>Chordata</taxon>
        <taxon>Craniata</taxon>
        <taxon>Vertebrata</taxon>
        <taxon>Euteleostomi</taxon>
        <taxon>Actinopterygii</taxon>
        <taxon>Neopterygii</taxon>
        <taxon>Teleostei</taxon>
        <taxon>Protacanthopterygii</taxon>
        <taxon>Esociformes</taxon>
        <taxon>Umbridae</taxon>
        <taxon>Dallia</taxon>
    </lineage>
</organism>
<proteinExistence type="predicted"/>
<accession>A0ACC2FSI1</accession>
<dbReference type="EMBL" id="CM055750">
    <property type="protein sequence ID" value="KAJ7994257.1"/>
    <property type="molecule type" value="Genomic_DNA"/>
</dbReference>
<gene>
    <name evidence="1" type="ORF">DPEC_G00264010</name>
</gene>
<sequence>MFELRPGGNPLHTASCSSKKDPGHKWKEQRRREEGTDESRKAVKSNYYIKHRGRTPKEERRTRVNPGEPAEPWVKRETGTWRGKTRTNPPLTMSPYPRRSPEHSRTPVITFPLLSVQTAPSQQQESDPGRWTSQAHTEYLNAPHHLLYRCQCRCQLALLPNHLLGS</sequence>
<name>A0ACC2FSI1_DALPE</name>
<protein>
    <submittedName>
        <fullName evidence="1">Uncharacterized protein</fullName>
    </submittedName>
</protein>
<evidence type="ECO:0000313" key="2">
    <source>
        <dbReference type="Proteomes" id="UP001157502"/>
    </source>
</evidence>